<sequence length="182" mass="20699">MAFVLMQIDGVKKKKQVNKKQKKKKQIEKKSIINKAHTHPPDTHEVEVNKCLARMKHKAATTSTNPIEIYCDWALTNDGLRLLLKDSIENQFEDRVIIFATDEGLKHITEAETSIFDGNLALAPSIFQQLYVIRVKIHGLYITTGIIRPIGISRPGKKTKFRNIPPIFPPATWNVTETSIKN</sequence>
<accession>A0A6G0Y8J7</accession>
<evidence type="ECO:0000256" key="1">
    <source>
        <dbReference type="SAM" id="MobiDB-lite"/>
    </source>
</evidence>
<gene>
    <name evidence="2" type="ORF">FWK35_00014217</name>
</gene>
<reference evidence="2 3" key="1">
    <citation type="submission" date="2019-08" db="EMBL/GenBank/DDBJ databases">
        <title>Whole genome of Aphis craccivora.</title>
        <authorList>
            <person name="Voronova N.V."/>
            <person name="Shulinski R.S."/>
            <person name="Bandarenka Y.V."/>
            <person name="Zhorov D.G."/>
            <person name="Warner D."/>
        </authorList>
    </citation>
    <scope>NUCLEOTIDE SEQUENCE [LARGE SCALE GENOMIC DNA]</scope>
    <source>
        <strain evidence="2">180601</strain>
        <tissue evidence="2">Whole Body</tissue>
    </source>
</reference>
<keyword evidence="3" id="KW-1185">Reference proteome</keyword>
<dbReference type="Proteomes" id="UP000478052">
    <property type="component" value="Unassembled WGS sequence"/>
</dbReference>
<organism evidence="2 3">
    <name type="scientific">Aphis craccivora</name>
    <name type="common">Cowpea aphid</name>
    <dbReference type="NCBI Taxonomy" id="307492"/>
    <lineage>
        <taxon>Eukaryota</taxon>
        <taxon>Metazoa</taxon>
        <taxon>Ecdysozoa</taxon>
        <taxon>Arthropoda</taxon>
        <taxon>Hexapoda</taxon>
        <taxon>Insecta</taxon>
        <taxon>Pterygota</taxon>
        <taxon>Neoptera</taxon>
        <taxon>Paraneoptera</taxon>
        <taxon>Hemiptera</taxon>
        <taxon>Sternorrhyncha</taxon>
        <taxon>Aphidomorpha</taxon>
        <taxon>Aphidoidea</taxon>
        <taxon>Aphididae</taxon>
        <taxon>Aphidini</taxon>
        <taxon>Aphis</taxon>
        <taxon>Aphis</taxon>
    </lineage>
</organism>
<feature type="region of interest" description="Disordered" evidence="1">
    <location>
        <begin position="15"/>
        <end position="44"/>
    </location>
</feature>
<protein>
    <submittedName>
        <fullName evidence="2">Uncharacterized protein</fullName>
    </submittedName>
</protein>
<feature type="compositionally biased region" description="Basic residues" evidence="1">
    <location>
        <begin position="15"/>
        <end position="27"/>
    </location>
</feature>
<name>A0A6G0Y8J7_APHCR</name>
<evidence type="ECO:0000313" key="3">
    <source>
        <dbReference type="Proteomes" id="UP000478052"/>
    </source>
</evidence>
<comment type="caution">
    <text evidence="2">The sequence shown here is derived from an EMBL/GenBank/DDBJ whole genome shotgun (WGS) entry which is preliminary data.</text>
</comment>
<evidence type="ECO:0000313" key="2">
    <source>
        <dbReference type="EMBL" id="KAF0750964.1"/>
    </source>
</evidence>
<proteinExistence type="predicted"/>
<dbReference type="AlphaFoldDB" id="A0A6G0Y8J7"/>
<dbReference type="EMBL" id="VUJU01005529">
    <property type="protein sequence ID" value="KAF0750964.1"/>
    <property type="molecule type" value="Genomic_DNA"/>
</dbReference>